<organism evidence="2 3">
    <name type="scientific">Ataeniobius toweri</name>
    <dbReference type="NCBI Taxonomy" id="208326"/>
    <lineage>
        <taxon>Eukaryota</taxon>
        <taxon>Metazoa</taxon>
        <taxon>Chordata</taxon>
        <taxon>Craniata</taxon>
        <taxon>Vertebrata</taxon>
        <taxon>Euteleostomi</taxon>
        <taxon>Actinopterygii</taxon>
        <taxon>Neopterygii</taxon>
        <taxon>Teleostei</taxon>
        <taxon>Neoteleostei</taxon>
        <taxon>Acanthomorphata</taxon>
        <taxon>Ovalentaria</taxon>
        <taxon>Atherinomorphae</taxon>
        <taxon>Cyprinodontiformes</taxon>
        <taxon>Goodeidae</taxon>
        <taxon>Ataeniobius</taxon>
    </lineage>
</organism>
<gene>
    <name evidence="2" type="ORF">ATANTOWER_015280</name>
</gene>
<sequence>MFTMPAPPAPGHPGAPGSSLPSVPSFSTPALPTSNPKQLTVRTRSVGTNTQDGGISGAPDGDPAFLGPCQPGTSVNLEGIVWHETEEDAWSPSSSFFFRPDPSSPGGEKKSTSK</sequence>
<feature type="region of interest" description="Disordered" evidence="1">
    <location>
        <begin position="88"/>
        <end position="114"/>
    </location>
</feature>
<feature type="compositionally biased region" description="Low complexity" evidence="1">
    <location>
        <begin position="91"/>
        <end position="105"/>
    </location>
</feature>
<evidence type="ECO:0000313" key="3">
    <source>
        <dbReference type="Proteomes" id="UP001345963"/>
    </source>
</evidence>
<evidence type="ECO:0000313" key="2">
    <source>
        <dbReference type="EMBL" id="MED6262151.1"/>
    </source>
</evidence>
<dbReference type="PANTHER" id="PTHR21564">
    <property type="entry name" value="BRAKELESS PROTEIN"/>
    <property type="match status" value="1"/>
</dbReference>
<accession>A0ABU7CH91</accession>
<comment type="caution">
    <text evidence="2">The sequence shown here is derived from an EMBL/GenBank/DDBJ whole genome shotgun (WGS) entry which is preliminary data.</text>
</comment>
<name>A0ABU7CH91_9TELE</name>
<dbReference type="InterPro" id="IPR040010">
    <property type="entry name" value="ZN608/ZN609"/>
</dbReference>
<keyword evidence="3" id="KW-1185">Reference proteome</keyword>
<feature type="region of interest" description="Disordered" evidence="1">
    <location>
        <begin position="1"/>
        <end position="71"/>
    </location>
</feature>
<evidence type="ECO:0000256" key="1">
    <source>
        <dbReference type="SAM" id="MobiDB-lite"/>
    </source>
</evidence>
<protein>
    <submittedName>
        <fullName evidence="2">Uncharacterized protein</fullName>
    </submittedName>
</protein>
<dbReference type="EMBL" id="JAHUTI010091681">
    <property type="protein sequence ID" value="MED6262151.1"/>
    <property type="molecule type" value="Genomic_DNA"/>
</dbReference>
<dbReference type="Proteomes" id="UP001345963">
    <property type="component" value="Unassembled WGS sequence"/>
</dbReference>
<dbReference type="PANTHER" id="PTHR21564:SF4">
    <property type="entry name" value="ZINC FINGER PROTEIN 608"/>
    <property type="match status" value="1"/>
</dbReference>
<reference evidence="2 3" key="1">
    <citation type="submission" date="2021-07" db="EMBL/GenBank/DDBJ databases">
        <authorList>
            <person name="Palmer J.M."/>
        </authorList>
    </citation>
    <scope>NUCLEOTIDE SEQUENCE [LARGE SCALE GENOMIC DNA]</scope>
    <source>
        <strain evidence="2 3">AT_MEX2019</strain>
        <tissue evidence="2">Muscle</tissue>
    </source>
</reference>
<feature type="compositionally biased region" description="Polar residues" evidence="1">
    <location>
        <begin position="24"/>
        <end position="53"/>
    </location>
</feature>
<proteinExistence type="predicted"/>
<feature type="compositionally biased region" description="Pro residues" evidence="1">
    <location>
        <begin position="1"/>
        <end position="13"/>
    </location>
</feature>